<accession>A0ABU0NCP8</accession>
<sequence>MRYLSYPSLAAVGLCVAFSANAQDARDPIDEALAVDEQESGVLAPRDAAAAAQIEPRSGEDQGFGSSVYTVGPISLEGLRELSVADFVDIVERYAARDLDGEQLNALASDVASRAQTMG</sequence>
<name>A0ABU0NCP8_9SPHN</name>
<evidence type="ECO:0000256" key="1">
    <source>
        <dbReference type="SAM" id="MobiDB-lite"/>
    </source>
</evidence>
<feature type="region of interest" description="Disordered" evidence="1">
    <location>
        <begin position="46"/>
        <end position="66"/>
    </location>
</feature>
<evidence type="ECO:0000313" key="4">
    <source>
        <dbReference type="Proteomes" id="UP001238601"/>
    </source>
</evidence>
<dbReference type="Proteomes" id="UP001238601">
    <property type="component" value="Unassembled WGS sequence"/>
</dbReference>
<reference evidence="3 4" key="1">
    <citation type="submission" date="2023-07" db="EMBL/GenBank/DDBJ databases">
        <title>Genomic Encyclopedia of Type Strains, Phase IV (KMG-IV): sequencing the most valuable type-strain genomes for metagenomic binning, comparative biology and taxonomic classification.</title>
        <authorList>
            <person name="Goeker M."/>
        </authorList>
    </citation>
    <scope>NUCLEOTIDE SEQUENCE [LARGE SCALE GENOMIC DNA]</scope>
    <source>
        <strain evidence="3 4">DSM 14432</strain>
    </source>
</reference>
<keyword evidence="4" id="KW-1185">Reference proteome</keyword>
<protein>
    <submittedName>
        <fullName evidence="3">Uncharacterized protein</fullName>
    </submittedName>
</protein>
<keyword evidence="2" id="KW-0732">Signal</keyword>
<feature type="chain" id="PRO_5047100202" evidence="2">
    <location>
        <begin position="23"/>
        <end position="119"/>
    </location>
</feature>
<comment type="caution">
    <text evidence="3">The sequence shown here is derived from an EMBL/GenBank/DDBJ whole genome shotgun (WGS) entry which is preliminary data.</text>
</comment>
<organism evidence="3 4">
    <name type="scientific">Qipengyuania citrea</name>
    <dbReference type="NCBI Taxonomy" id="225971"/>
    <lineage>
        <taxon>Bacteria</taxon>
        <taxon>Pseudomonadati</taxon>
        <taxon>Pseudomonadota</taxon>
        <taxon>Alphaproteobacteria</taxon>
        <taxon>Sphingomonadales</taxon>
        <taxon>Erythrobacteraceae</taxon>
        <taxon>Qipengyuania</taxon>
    </lineage>
</organism>
<dbReference type="EMBL" id="JAUSWK010000004">
    <property type="protein sequence ID" value="MDQ0567188.1"/>
    <property type="molecule type" value="Genomic_DNA"/>
</dbReference>
<dbReference type="GeneID" id="93687556"/>
<evidence type="ECO:0000256" key="2">
    <source>
        <dbReference type="SAM" id="SignalP"/>
    </source>
</evidence>
<gene>
    <name evidence="3" type="ORF">QOZ97_002741</name>
</gene>
<evidence type="ECO:0000313" key="3">
    <source>
        <dbReference type="EMBL" id="MDQ0567188.1"/>
    </source>
</evidence>
<dbReference type="RefSeq" id="WP_307020253.1">
    <property type="nucleotide sequence ID" value="NZ_JAUSWK010000004.1"/>
</dbReference>
<feature type="signal peptide" evidence="2">
    <location>
        <begin position="1"/>
        <end position="22"/>
    </location>
</feature>
<proteinExistence type="predicted"/>
<feature type="non-terminal residue" evidence="3">
    <location>
        <position position="119"/>
    </location>
</feature>